<gene>
    <name evidence="2" type="ORF">V1264_006553</name>
</gene>
<evidence type="ECO:0000256" key="1">
    <source>
        <dbReference type="SAM" id="MobiDB-lite"/>
    </source>
</evidence>
<dbReference type="EMBL" id="JBAMIC010000018">
    <property type="protein sequence ID" value="KAK7095094.1"/>
    <property type="molecule type" value="Genomic_DNA"/>
</dbReference>
<proteinExistence type="predicted"/>
<name>A0AAN9AZN9_9CAEN</name>
<reference evidence="2 3" key="1">
    <citation type="submission" date="2024-02" db="EMBL/GenBank/DDBJ databases">
        <title>Chromosome-scale genome assembly of the rough periwinkle Littorina saxatilis.</title>
        <authorList>
            <person name="De Jode A."/>
            <person name="Faria R."/>
            <person name="Formenti G."/>
            <person name="Sims Y."/>
            <person name="Smith T.P."/>
            <person name="Tracey A."/>
            <person name="Wood J.M.D."/>
            <person name="Zagrodzka Z.B."/>
            <person name="Johannesson K."/>
            <person name="Butlin R.K."/>
            <person name="Leder E.H."/>
        </authorList>
    </citation>
    <scope>NUCLEOTIDE SEQUENCE [LARGE SCALE GENOMIC DNA]</scope>
    <source>
        <strain evidence="2">Snail1</strain>
        <tissue evidence="2">Muscle</tissue>
    </source>
</reference>
<dbReference type="AlphaFoldDB" id="A0AAN9AZN9"/>
<accession>A0AAN9AZN9</accession>
<feature type="region of interest" description="Disordered" evidence="1">
    <location>
        <begin position="174"/>
        <end position="280"/>
    </location>
</feature>
<keyword evidence="3" id="KW-1185">Reference proteome</keyword>
<evidence type="ECO:0000313" key="2">
    <source>
        <dbReference type="EMBL" id="KAK7095094.1"/>
    </source>
</evidence>
<comment type="caution">
    <text evidence="2">The sequence shown here is derived from an EMBL/GenBank/DDBJ whole genome shotgun (WGS) entry which is preliminary data.</text>
</comment>
<feature type="compositionally biased region" description="Basic and acidic residues" evidence="1">
    <location>
        <begin position="255"/>
        <end position="266"/>
    </location>
</feature>
<protein>
    <submittedName>
        <fullName evidence="2">Uncharacterized protein</fullName>
    </submittedName>
</protein>
<feature type="compositionally biased region" description="Low complexity" evidence="1">
    <location>
        <begin position="210"/>
        <end position="222"/>
    </location>
</feature>
<dbReference type="Proteomes" id="UP001374579">
    <property type="component" value="Unassembled WGS sequence"/>
</dbReference>
<evidence type="ECO:0000313" key="3">
    <source>
        <dbReference type="Proteomes" id="UP001374579"/>
    </source>
</evidence>
<sequence length="401" mass="44472">MSLLLLKTRDLTWQDHTLNTEVMLAPARSGLLLNKHKTLGAKCQMDKQLYERQRTQCVKDFLSSRRLIDRQRQKLLSRQRELGTKQPRAQSAVDAATAEKSREKAAEEAGLKERSYSAPGGLRAQLGGGRPAIYIDTGATSPDESDSSSFFVTKMSDTPLPFFPVPNRIPLSSAPLKIRHNGPGRIPAFAGRSPVAENKPPSKSTTPVKGRSPTRSRTTATPTGPPVSQALSRRASALPFDAHRKSRDLMTPQSESKHPQRVRFADIDADDVDGDEGLRDPPLEVKVRTFLDDINQFTVACRLGKTAKDKPELWPGSGRRREASSPLVAKRYNQWSVDQAALLSAFDQFCNVKTPEELSRVRRLAGKLNAGVKVTRNQSIRPSMATFKSTKAFKSLLKRHK</sequence>
<organism evidence="2 3">
    <name type="scientific">Littorina saxatilis</name>
    <dbReference type="NCBI Taxonomy" id="31220"/>
    <lineage>
        <taxon>Eukaryota</taxon>
        <taxon>Metazoa</taxon>
        <taxon>Spiralia</taxon>
        <taxon>Lophotrochozoa</taxon>
        <taxon>Mollusca</taxon>
        <taxon>Gastropoda</taxon>
        <taxon>Caenogastropoda</taxon>
        <taxon>Littorinimorpha</taxon>
        <taxon>Littorinoidea</taxon>
        <taxon>Littorinidae</taxon>
        <taxon>Littorina</taxon>
    </lineage>
</organism>
<feature type="region of interest" description="Disordered" evidence="1">
    <location>
        <begin position="77"/>
        <end position="124"/>
    </location>
</feature>
<feature type="compositionally biased region" description="Basic and acidic residues" evidence="1">
    <location>
        <begin position="97"/>
        <end position="115"/>
    </location>
</feature>